<dbReference type="AlphaFoldDB" id="N1PWC3"/>
<keyword evidence="2" id="KW-1185">Reference proteome</keyword>
<reference evidence="1 2" key="2">
    <citation type="journal article" date="2012" name="PLoS Pathog.">
        <title>Diverse lifestyles and strategies of plant pathogenesis encoded in the genomes of eighteen Dothideomycetes fungi.</title>
        <authorList>
            <person name="Ohm R.A."/>
            <person name="Feau N."/>
            <person name="Henrissat B."/>
            <person name="Schoch C.L."/>
            <person name="Horwitz B.A."/>
            <person name="Barry K.W."/>
            <person name="Condon B.J."/>
            <person name="Copeland A.C."/>
            <person name="Dhillon B."/>
            <person name="Glaser F."/>
            <person name="Hesse C.N."/>
            <person name="Kosti I."/>
            <person name="LaButti K."/>
            <person name="Lindquist E.A."/>
            <person name="Lucas S."/>
            <person name="Salamov A.A."/>
            <person name="Bradshaw R.E."/>
            <person name="Ciuffetti L."/>
            <person name="Hamelin R.C."/>
            <person name="Kema G.H.J."/>
            <person name="Lawrence C."/>
            <person name="Scott J.A."/>
            <person name="Spatafora J.W."/>
            <person name="Turgeon B.G."/>
            <person name="de Wit P.J.G.M."/>
            <person name="Zhong S."/>
            <person name="Goodwin S.B."/>
            <person name="Grigoriev I.V."/>
        </authorList>
    </citation>
    <scope>NUCLEOTIDE SEQUENCE [LARGE SCALE GENOMIC DNA]</scope>
    <source>
        <strain evidence="2">NZE10 / CBS 128990</strain>
    </source>
</reference>
<accession>N1PWC3</accession>
<organism evidence="1 2">
    <name type="scientific">Dothistroma septosporum (strain NZE10 / CBS 128990)</name>
    <name type="common">Red band needle blight fungus</name>
    <name type="synonym">Mycosphaerella pini</name>
    <dbReference type="NCBI Taxonomy" id="675120"/>
    <lineage>
        <taxon>Eukaryota</taxon>
        <taxon>Fungi</taxon>
        <taxon>Dikarya</taxon>
        <taxon>Ascomycota</taxon>
        <taxon>Pezizomycotina</taxon>
        <taxon>Dothideomycetes</taxon>
        <taxon>Dothideomycetidae</taxon>
        <taxon>Mycosphaerellales</taxon>
        <taxon>Mycosphaerellaceae</taxon>
        <taxon>Dothistroma</taxon>
    </lineage>
</organism>
<dbReference type="Proteomes" id="UP000016933">
    <property type="component" value="Unassembled WGS sequence"/>
</dbReference>
<evidence type="ECO:0000313" key="1">
    <source>
        <dbReference type="EMBL" id="EME47687.1"/>
    </source>
</evidence>
<dbReference type="EMBL" id="KB446536">
    <property type="protein sequence ID" value="EME47687.1"/>
    <property type="molecule type" value="Genomic_DNA"/>
</dbReference>
<gene>
    <name evidence="1" type="ORF">DOTSEDRAFT_69592</name>
</gene>
<sequence length="80" mass="9167">MRAIHFLDSGIDIRNSVASMRNLTKMRRRIRPSRTRYIIDDNDADYDLQTGRPCRSAGYAAAWERLGPTQMAIQSVLLVN</sequence>
<protein>
    <submittedName>
        <fullName evidence="1">Uncharacterized protein</fullName>
    </submittedName>
</protein>
<name>N1PWC3_DOTSN</name>
<dbReference type="HOGENOM" id="CLU_2589728_0_0_1"/>
<reference evidence="2" key="1">
    <citation type="journal article" date="2012" name="PLoS Genet.">
        <title>The genomes of the fungal plant pathogens Cladosporium fulvum and Dothistroma septosporum reveal adaptation to different hosts and lifestyles but also signatures of common ancestry.</title>
        <authorList>
            <person name="de Wit P.J.G.M."/>
            <person name="van der Burgt A."/>
            <person name="Oekmen B."/>
            <person name="Stergiopoulos I."/>
            <person name="Abd-Elsalam K.A."/>
            <person name="Aerts A.L."/>
            <person name="Bahkali A.H."/>
            <person name="Beenen H.G."/>
            <person name="Chettri P."/>
            <person name="Cox M.P."/>
            <person name="Datema E."/>
            <person name="de Vries R.P."/>
            <person name="Dhillon B."/>
            <person name="Ganley A.R."/>
            <person name="Griffiths S.A."/>
            <person name="Guo Y."/>
            <person name="Hamelin R.C."/>
            <person name="Henrissat B."/>
            <person name="Kabir M.S."/>
            <person name="Jashni M.K."/>
            <person name="Kema G."/>
            <person name="Klaubauf S."/>
            <person name="Lapidus A."/>
            <person name="Levasseur A."/>
            <person name="Lindquist E."/>
            <person name="Mehrabi R."/>
            <person name="Ohm R.A."/>
            <person name="Owen T.J."/>
            <person name="Salamov A."/>
            <person name="Schwelm A."/>
            <person name="Schijlen E."/>
            <person name="Sun H."/>
            <person name="van den Burg H.A."/>
            <person name="van Ham R.C.H.J."/>
            <person name="Zhang S."/>
            <person name="Goodwin S.B."/>
            <person name="Grigoriev I.V."/>
            <person name="Collemare J."/>
            <person name="Bradshaw R.E."/>
        </authorList>
    </citation>
    <scope>NUCLEOTIDE SEQUENCE [LARGE SCALE GENOMIC DNA]</scope>
    <source>
        <strain evidence="2">NZE10 / CBS 128990</strain>
    </source>
</reference>
<proteinExistence type="predicted"/>
<evidence type="ECO:0000313" key="2">
    <source>
        <dbReference type="Proteomes" id="UP000016933"/>
    </source>
</evidence>